<dbReference type="AlphaFoldDB" id="A0A059ASD6"/>
<evidence type="ECO:0000313" key="2">
    <source>
        <dbReference type="EMBL" id="KCW56330.1"/>
    </source>
</evidence>
<reference evidence="2" key="1">
    <citation type="submission" date="2013-07" db="EMBL/GenBank/DDBJ databases">
        <title>The genome of Eucalyptus grandis.</title>
        <authorList>
            <person name="Schmutz J."/>
            <person name="Hayes R."/>
            <person name="Myburg A."/>
            <person name="Tuskan G."/>
            <person name="Grattapaglia D."/>
            <person name="Rokhsar D.S."/>
        </authorList>
    </citation>
    <scope>NUCLEOTIDE SEQUENCE</scope>
    <source>
        <tissue evidence="2">Leaf extractions</tissue>
    </source>
</reference>
<organism evidence="2">
    <name type="scientific">Eucalyptus grandis</name>
    <name type="common">Flooded gum</name>
    <dbReference type="NCBI Taxonomy" id="71139"/>
    <lineage>
        <taxon>Eukaryota</taxon>
        <taxon>Viridiplantae</taxon>
        <taxon>Streptophyta</taxon>
        <taxon>Embryophyta</taxon>
        <taxon>Tracheophyta</taxon>
        <taxon>Spermatophyta</taxon>
        <taxon>Magnoliopsida</taxon>
        <taxon>eudicotyledons</taxon>
        <taxon>Gunneridae</taxon>
        <taxon>Pentapetalae</taxon>
        <taxon>rosids</taxon>
        <taxon>malvids</taxon>
        <taxon>Myrtales</taxon>
        <taxon>Myrtaceae</taxon>
        <taxon>Myrtoideae</taxon>
        <taxon>Eucalypteae</taxon>
        <taxon>Eucalyptus</taxon>
    </lineage>
</organism>
<evidence type="ECO:0000256" key="1">
    <source>
        <dbReference type="SAM" id="MobiDB-lite"/>
    </source>
</evidence>
<feature type="compositionally biased region" description="Basic and acidic residues" evidence="1">
    <location>
        <begin position="41"/>
        <end position="50"/>
    </location>
</feature>
<dbReference type="EMBL" id="KK198761">
    <property type="protein sequence ID" value="KCW56330.1"/>
    <property type="molecule type" value="Genomic_DNA"/>
</dbReference>
<proteinExistence type="predicted"/>
<dbReference type="Gramene" id="KCW56330">
    <property type="protein sequence ID" value="KCW56330"/>
    <property type="gene ID" value="EUGRSUZ_I02065"/>
</dbReference>
<protein>
    <submittedName>
        <fullName evidence="2">Uncharacterized protein</fullName>
    </submittedName>
</protein>
<name>A0A059ASD6_EUCGR</name>
<dbReference type="InParanoid" id="A0A059ASD6"/>
<accession>A0A059ASD6</accession>
<feature type="compositionally biased region" description="Gly residues" evidence="1">
    <location>
        <begin position="23"/>
        <end position="38"/>
    </location>
</feature>
<gene>
    <name evidence="2" type="ORF">EUGRSUZ_I02065</name>
</gene>
<sequence length="95" mass="9554">MKESMAVTMEGPGKGIDGDLGVHPGGDGLRGGSGGLGGNARTEKGKKDGIRNPGIGGKVTKGGKLSSWVAPEPQCSPRASRSNVIRDIKSIVIGT</sequence>
<feature type="region of interest" description="Disordered" evidence="1">
    <location>
        <begin position="1"/>
        <end position="81"/>
    </location>
</feature>